<evidence type="ECO:0000256" key="8">
    <source>
        <dbReference type="ARBA" id="ARBA00022741"/>
    </source>
</evidence>
<evidence type="ECO:0000313" key="20">
    <source>
        <dbReference type="EMBL" id="SMH66936.1"/>
    </source>
</evidence>
<keyword evidence="9 17" id="KW-0067">ATP-binding</keyword>
<protein>
    <recommendedName>
        <fullName evidence="5 14">D-alanine--D-alanine ligase</fullName>
        <ecNumber evidence="5 14">6.3.2.4</ecNumber>
    </recommendedName>
    <alternativeName>
        <fullName evidence="14">D-Ala-D-Ala ligase</fullName>
    </alternativeName>
    <alternativeName>
        <fullName evidence="14">D-alanylalanine synthetase</fullName>
    </alternativeName>
</protein>
<evidence type="ECO:0000313" key="21">
    <source>
        <dbReference type="Proteomes" id="UP000193925"/>
    </source>
</evidence>
<reference evidence="19" key="2">
    <citation type="submission" date="2014-07" db="EMBL/GenBank/DDBJ databases">
        <title>Initial genome analysis of the psychrotolerant acidophile Acidithiobacillus ferrivorans CF27: insights into iron and sulfur oxidation pathways and into biofilm formation.</title>
        <authorList>
            <person name="Talla E."/>
            <person name="Hedrich S."/>
            <person name="Mangenot S."/>
            <person name="Ji B."/>
            <person name="Johnson D.B."/>
            <person name="Barbe V."/>
            <person name="Bonnefoy V."/>
        </authorList>
    </citation>
    <scope>NUCLEOTIDE SEQUENCE [LARGE SCALE GENOMIC DNA]</scope>
    <source>
        <strain evidence="19">CF27</strain>
    </source>
</reference>
<dbReference type="PROSITE" id="PS00843">
    <property type="entry name" value="DALA_DALA_LIGASE_1"/>
    <property type="match status" value="1"/>
</dbReference>
<comment type="subcellular location">
    <subcellularLocation>
        <location evidence="3 14">Cytoplasm</location>
    </subcellularLocation>
</comment>
<evidence type="ECO:0000256" key="11">
    <source>
        <dbReference type="ARBA" id="ARBA00022984"/>
    </source>
</evidence>
<feature type="active site" evidence="15">
    <location>
        <position position="277"/>
    </location>
</feature>
<feature type="active site" evidence="15">
    <location>
        <position position="17"/>
    </location>
</feature>
<dbReference type="InterPro" id="IPR016185">
    <property type="entry name" value="PreATP-grasp_dom_sf"/>
</dbReference>
<dbReference type="NCBIfam" id="NF002378">
    <property type="entry name" value="PRK01372.1"/>
    <property type="match status" value="1"/>
</dbReference>
<dbReference type="GO" id="GO:0009252">
    <property type="term" value="P:peptidoglycan biosynthetic process"/>
    <property type="evidence" value="ECO:0007669"/>
    <property type="project" value="UniProtKB-UniRule"/>
</dbReference>
<keyword evidence="8 17" id="KW-0547">Nucleotide-binding</keyword>
<dbReference type="GO" id="GO:0071555">
    <property type="term" value="P:cell wall organization"/>
    <property type="evidence" value="ECO:0007669"/>
    <property type="project" value="UniProtKB-KW"/>
</dbReference>
<dbReference type="PANTHER" id="PTHR23132:SF23">
    <property type="entry name" value="D-ALANINE--D-ALANINE LIGASE B"/>
    <property type="match status" value="1"/>
</dbReference>
<feature type="binding site" evidence="16">
    <location>
        <position position="253"/>
    </location>
    <ligand>
        <name>Mg(2+)</name>
        <dbReference type="ChEBI" id="CHEBI:18420"/>
        <label>1</label>
    </ligand>
</feature>
<dbReference type="Gene3D" id="3.30.470.20">
    <property type="entry name" value="ATP-grasp fold, B domain"/>
    <property type="match status" value="1"/>
</dbReference>
<dbReference type="SUPFAM" id="SSF52440">
    <property type="entry name" value="PreATP-grasp domain"/>
    <property type="match status" value="1"/>
</dbReference>
<name>A0A060UJ44_9PROT</name>
<keyword evidence="16" id="KW-0460">Magnesium</keyword>
<dbReference type="InterPro" id="IPR005905">
    <property type="entry name" value="D_ala_D_ala"/>
</dbReference>
<evidence type="ECO:0000256" key="10">
    <source>
        <dbReference type="ARBA" id="ARBA00022960"/>
    </source>
</evidence>
<dbReference type="EC" id="6.3.2.4" evidence="5 14"/>
<evidence type="ECO:0000256" key="16">
    <source>
        <dbReference type="PIRSR" id="PIRSR039102-3"/>
    </source>
</evidence>
<feature type="binding site" evidence="16">
    <location>
        <position position="266"/>
    </location>
    <ligand>
        <name>Mg(2+)</name>
        <dbReference type="ChEBI" id="CHEBI:18420"/>
        <label>1</label>
    </ligand>
</feature>
<sequence>MSDLPRIAVLYGGPSGEREVSLSSGQAVLQALQGLGLNAVGIDIRPAILQQQLADSQAGIVFNICHGAVGEDGLLQACLEMLNIPYTGSGVLASALAMDKWRCKQLWRAAGLPVTDGILLRRGENAPDIGARFGWPLYIKPNHGGSSLGVSKVSGPEELDAALQSAFAIADEVLCEGAVIGHEATVGILDDRALPPIVIETPRAFYDYTAKYLADDTRYLLPSGLGATLDQQLQAVALKAFAELGGRDWGRVDFMISAEGQAYLLEVNSVPGMTSHSLVPMAAKAISMDFPELCNAILRTAQRRVKHG</sequence>
<evidence type="ECO:0000256" key="6">
    <source>
        <dbReference type="ARBA" id="ARBA00022490"/>
    </source>
</evidence>
<dbReference type="PROSITE" id="PS50975">
    <property type="entry name" value="ATP_GRASP"/>
    <property type="match status" value="1"/>
</dbReference>
<feature type="active site" evidence="15">
    <location>
        <position position="146"/>
    </location>
</feature>
<dbReference type="AlphaFoldDB" id="A0A060UJ44"/>
<feature type="binding site" evidence="16">
    <location>
        <position position="268"/>
    </location>
    <ligand>
        <name>Mg(2+)</name>
        <dbReference type="ChEBI" id="CHEBI:18420"/>
        <label>2</label>
    </ligand>
</feature>
<reference evidence="20 21" key="3">
    <citation type="submission" date="2017-03" db="EMBL/GenBank/DDBJ databases">
        <authorList>
            <person name="Regsiter A."/>
            <person name="William W."/>
        </authorList>
    </citation>
    <scope>NUCLEOTIDE SEQUENCE [LARGE SCALE GENOMIC DNA]</scope>
    <source>
        <strain evidence="20">PRJEB5721</strain>
    </source>
</reference>
<dbReference type="NCBIfam" id="TIGR01205">
    <property type="entry name" value="D_ala_D_alaTIGR"/>
    <property type="match status" value="1"/>
</dbReference>
<evidence type="ECO:0000259" key="18">
    <source>
        <dbReference type="PROSITE" id="PS50975"/>
    </source>
</evidence>
<comment type="function">
    <text evidence="2 14">Cell wall formation.</text>
</comment>
<evidence type="ECO:0000256" key="7">
    <source>
        <dbReference type="ARBA" id="ARBA00022598"/>
    </source>
</evidence>
<evidence type="ECO:0000313" key="19">
    <source>
        <dbReference type="EMBL" id="CDQ08732.1"/>
    </source>
</evidence>
<gene>
    <name evidence="19" type="primary">ddlB</name>
    <name evidence="14" type="synonym">ddl</name>
    <name evidence="19" type="ORF">AFERRI_100167</name>
    <name evidence="20" type="ORF">AFERRI_50137</name>
</gene>
<keyword evidence="16" id="KW-0464">Manganese</keyword>
<evidence type="ECO:0000256" key="3">
    <source>
        <dbReference type="ARBA" id="ARBA00004496"/>
    </source>
</evidence>
<comment type="cofactor">
    <cofactor evidence="1">
        <name>Mn(2+)</name>
        <dbReference type="ChEBI" id="CHEBI:29035"/>
    </cofactor>
</comment>
<keyword evidence="12 14" id="KW-0961">Cell wall biogenesis/degradation</keyword>
<dbReference type="PROSITE" id="PS00844">
    <property type="entry name" value="DALA_DALA_LIGASE_2"/>
    <property type="match status" value="1"/>
</dbReference>
<evidence type="ECO:0000256" key="12">
    <source>
        <dbReference type="ARBA" id="ARBA00023316"/>
    </source>
</evidence>
<evidence type="ECO:0000256" key="17">
    <source>
        <dbReference type="PROSITE-ProRule" id="PRU00409"/>
    </source>
</evidence>
<reference evidence="19" key="1">
    <citation type="submission" date="2014-03" db="EMBL/GenBank/DDBJ databases">
        <authorList>
            <person name="Genoscope - CEA"/>
        </authorList>
    </citation>
    <scope>NUCLEOTIDE SEQUENCE [LARGE SCALE GENOMIC DNA]</scope>
    <source>
        <strain evidence="19">CF27</strain>
    </source>
</reference>
<evidence type="ECO:0000256" key="2">
    <source>
        <dbReference type="ARBA" id="ARBA00003921"/>
    </source>
</evidence>
<keyword evidence="16" id="KW-0479">Metal-binding</keyword>
<dbReference type="Gene3D" id="3.40.50.20">
    <property type="match status" value="1"/>
</dbReference>
<evidence type="ECO:0000256" key="4">
    <source>
        <dbReference type="ARBA" id="ARBA00010871"/>
    </source>
</evidence>
<dbReference type="GO" id="GO:0005737">
    <property type="term" value="C:cytoplasm"/>
    <property type="evidence" value="ECO:0007669"/>
    <property type="project" value="UniProtKB-SubCell"/>
</dbReference>
<dbReference type="InterPro" id="IPR011761">
    <property type="entry name" value="ATP-grasp"/>
</dbReference>
<dbReference type="InterPro" id="IPR013815">
    <property type="entry name" value="ATP_grasp_subdomain_1"/>
</dbReference>
<dbReference type="InterPro" id="IPR011127">
    <property type="entry name" value="Dala_Dala_lig_N"/>
</dbReference>
<keyword evidence="6 14" id="KW-0963">Cytoplasm</keyword>
<dbReference type="HAMAP" id="MF_00047">
    <property type="entry name" value="Dala_Dala_lig"/>
    <property type="match status" value="1"/>
</dbReference>
<keyword evidence="10 14" id="KW-0133">Cell shape</keyword>
<keyword evidence="11 14" id="KW-0573">Peptidoglycan synthesis</keyword>
<dbReference type="InterPro" id="IPR011095">
    <property type="entry name" value="Dala_Dala_lig_C"/>
</dbReference>
<proteinExistence type="inferred from homology"/>
<accession>A0A060UJ44</accession>
<dbReference type="EMBL" id="CCCS020000002">
    <property type="protein sequence ID" value="CDQ08732.1"/>
    <property type="molecule type" value="Genomic_DNA"/>
</dbReference>
<evidence type="ECO:0000256" key="15">
    <source>
        <dbReference type="PIRSR" id="PIRSR039102-1"/>
    </source>
</evidence>
<dbReference type="GO" id="GO:0005524">
    <property type="term" value="F:ATP binding"/>
    <property type="evidence" value="ECO:0007669"/>
    <property type="project" value="UniProtKB-UniRule"/>
</dbReference>
<dbReference type="Proteomes" id="UP000193925">
    <property type="component" value="Chromosome AFERRI"/>
</dbReference>
<dbReference type="UniPathway" id="UPA00219"/>
<comment type="similarity">
    <text evidence="4 14">Belongs to the D-alanine--D-alanine ligase family.</text>
</comment>
<organism evidence="19">
    <name type="scientific">Acidithiobacillus ferrivorans</name>
    <dbReference type="NCBI Taxonomy" id="160808"/>
    <lineage>
        <taxon>Bacteria</taxon>
        <taxon>Pseudomonadati</taxon>
        <taxon>Pseudomonadota</taxon>
        <taxon>Acidithiobacillia</taxon>
        <taxon>Acidithiobacillales</taxon>
        <taxon>Acidithiobacillaceae</taxon>
        <taxon>Acidithiobacillus</taxon>
    </lineage>
</organism>
<dbReference type="PIRSF" id="PIRSF039102">
    <property type="entry name" value="Ddl/VanB"/>
    <property type="match status" value="1"/>
</dbReference>
<comment type="catalytic activity">
    <reaction evidence="13 14">
        <text>2 D-alanine + ATP = D-alanyl-D-alanine + ADP + phosphate + H(+)</text>
        <dbReference type="Rhea" id="RHEA:11224"/>
        <dbReference type="ChEBI" id="CHEBI:15378"/>
        <dbReference type="ChEBI" id="CHEBI:30616"/>
        <dbReference type="ChEBI" id="CHEBI:43474"/>
        <dbReference type="ChEBI" id="CHEBI:57416"/>
        <dbReference type="ChEBI" id="CHEBI:57822"/>
        <dbReference type="ChEBI" id="CHEBI:456216"/>
        <dbReference type="EC" id="6.3.2.4"/>
    </reaction>
</comment>
<keyword evidence="21" id="KW-1185">Reference proteome</keyword>
<dbReference type="RefSeq" id="WP_035190847.1">
    <property type="nucleotide sequence ID" value="NZ_CCCS020000002.1"/>
</dbReference>
<dbReference type="GO" id="GO:0008360">
    <property type="term" value="P:regulation of cell shape"/>
    <property type="evidence" value="ECO:0007669"/>
    <property type="project" value="UniProtKB-KW"/>
</dbReference>
<dbReference type="PANTHER" id="PTHR23132">
    <property type="entry name" value="D-ALANINE--D-ALANINE LIGASE"/>
    <property type="match status" value="1"/>
</dbReference>
<keyword evidence="7 14" id="KW-0436">Ligase</keyword>
<feature type="binding site" evidence="16">
    <location>
        <position position="266"/>
    </location>
    <ligand>
        <name>Mg(2+)</name>
        <dbReference type="ChEBI" id="CHEBI:18420"/>
        <label>2</label>
    </ligand>
</feature>
<evidence type="ECO:0000256" key="13">
    <source>
        <dbReference type="ARBA" id="ARBA00047614"/>
    </source>
</evidence>
<dbReference type="SUPFAM" id="SSF56059">
    <property type="entry name" value="Glutathione synthetase ATP-binding domain-like"/>
    <property type="match status" value="1"/>
</dbReference>
<comment type="pathway">
    <text evidence="14">Cell wall biogenesis; peptidoglycan biosynthesis.</text>
</comment>
<dbReference type="GO" id="GO:0008716">
    <property type="term" value="F:D-alanine-D-alanine ligase activity"/>
    <property type="evidence" value="ECO:0007669"/>
    <property type="project" value="UniProtKB-UniRule"/>
</dbReference>
<comment type="cofactor">
    <cofactor evidence="16">
        <name>Mg(2+)</name>
        <dbReference type="ChEBI" id="CHEBI:18420"/>
    </cofactor>
    <cofactor evidence="16">
        <name>Mn(2+)</name>
        <dbReference type="ChEBI" id="CHEBI:29035"/>
    </cofactor>
    <text evidence="16">Binds 2 magnesium or manganese ions per subunit.</text>
</comment>
<dbReference type="Pfam" id="PF07478">
    <property type="entry name" value="Dala_Dala_lig_C"/>
    <property type="match status" value="1"/>
</dbReference>
<evidence type="ECO:0000256" key="5">
    <source>
        <dbReference type="ARBA" id="ARBA00012216"/>
    </source>
</evidence>
<dbReference type="Pfam" id="PF01820">
    <property type="entry name" value="Dala_Dala_lig_N"/>
    <property type="match status" value="1"/>
</dbReference>
<dbReference type="EMBL" id="LT841305">
    <property type="protein sequence ID" value="SMH66936.1"/>
    <property type="molecule type" value="Genomic_DNA"/>
</dbReference>
<dbReference type="GO" id="GO:0046872">
    <property type="term" value="F:metal ion binding"/>
    <property type="evidence" value="ECO:0007669"/>
    <property type="project" value="UniProtKB-KW"/>
</dbReference>
<evidence type="ECO:0000256" key="9">
    <source>
        <dbReference type="ARBA" id="ARBA00022840"/>
    </source>
</evidence>
<feature type="domain" description="ATP-grasp" evidence="18">
    <location>
        <begin position="104"/>
        <end position="299"/>
    </location>
</feature>
<dbReference type="InterPro" id="IPR000291">
    <property type="entry name" value="D-Ala_lig_Van_CS"/>
</dbReference>
<evidence type="ECO:0000256" key="1">
    <source>
        <dbReference type="ARBA" id="ARBA00001936"/>
    </source>
</evidence>
<evidence type="ECO:0000256" key="14">
    <source>
        <dbReference type="HAMAP-Rule" id="MF_00047"/>
    </source>
</evidence>
<dbReference type="Gene3D" id="3.30.1490.20">
    <property type="entry name" value="ATP-grasp fold, A domain"/>
    <property type="match status" value="1"/>
</dbReference>